<dbReference type="GO" id="GO:0000030">
    <property type="term" value="F:mannosyltransferase activity"/>
    <property type="evidence" value="ECO:0007669"/>
    <property type="project" value="TreeGrafter"/>
</dbReference>
<proteinExistence type="predicted"/>
<dbReference type="PANTHER" id="PTHR32385">
    <property type="entry name" value="MANNOSYL PHOSPHORYLINOSITOL CERAMIDE SYNTHASE"/>
    <property type="match status" value="1"/>
</dbReference>
<evidence type="ECO:0000313" key="2">
    <source>
        <dbReference type="EMBL" id="PXX43513.1"/>
    </source>
</evidence>
<sequence length="266" mass="31027">MIPKIIHYCWFGCNKKSEMIKCCIASWRKFCPDYEIVEWNESNYDVTKQPFMKKAYEAGKWAFVADYARVDILYRHGGVYLDTDVELITSLDPFLKYDFYAGFESMSFVSFGLGFGSVEGHPVLKDILEYYDGLEFPESEFDLSMVSCPRIQTDALERRGMVCNNQNQVVGDCYIFSTEYFCPMSFKTGKTKITENTVSIHHFDMSWNSEGFRKAKGREWGLVRWFGPKWGKRISSLASFPGKLYRNAKEGTLVEYVRFLVRRQKD</sequence>
<dbReference type="GeneID" id="86065057"/>
<dbReference type="AlphaFoldDB" id="A0A2V3XXL1"/>
<dbReference type="InterPro" id="IPR051706">
    <property type="entry name" value="Glycosyltransferase_domain"/>
</dbReference>
<dbReference type="GO" id="GO:0016020">
    <property type="term" value="C:membrane"/>
    <property type="evidence" value="ECO:0007669"/>
    <property type="project" value="GOC"/>
</dbReference>
<name>A0A2V3XXL1_9FIRM</name>
<dbReference type="RefSeq" id="WP_110326756.1">
    <property type="nucleotide sequence ID" value="NZ_QJKD01000031.1"/>
</dbReference>
<evidence type="ECO:0000313" key="3">
    <source>
        <dbReference type="Proteomes" id="UP000248057"/>
    </source>
</evidence>
<dbReference type="GO" id="GO:0051999">
    <property type="term" value="P:mannosyl-inositol phosphorylceramide biosynthetic process"/>
    <property type="evidence" value="ECO:0007669"/>
    <property type="project" value="TreeGrafter"/>
</dbReference>
<keyword evidence="1 2" id="KW-0808">Transferase</keyword>
<reference evidence="2 3" key="1">
    <citation type="submission" date="2018-05" db="EMBL/GenBank/DDBJ databases">
        <title>Genomic Encyclopedia of Type Strains, Phase IV (KMG-IV): sequencing the most valuable type-strain genomes for metagenomic binning, comparative biology and taxonomic classification.</title>
        <authorList>
            <person name="Goeker M."/>
        </authorList>
    </citation>
    <scope>NUCLEOTIDE SEQUENCE [LARGE SCALE GENOMIC DNA]</scope>
    <source>
        <strain evidence="2 3">DSM 24995</strain>
    </source>
</reference>
<protein>
    <submittedName>
        <fullName evidence="2">Glycosyl transferase-like sugar-binding protein</fullName>
    </submittedName>
</protein>
<dbReference type="InterPro" id="IPR007577">
    <property type="entry name" value="GlycoTrfase_DXD_sugar-bd_CS"/>
</dbReference>
<dbReference type="EMBL" id="QJKD01000031">
    <property type="protein sequence ID" value="PXX43513.1"/>
    <property type="molecule type" value="Genomic_DNA"/>
</dbReference>
<dbReference type="Gene3D" id="3.90.550.20">
    <property type="match status" value="1"/>
</dbReference>
<dbReference type="InterPro" id="IPR029044">
    <property type="entry name" value="Nucleotide-diphossugar_trans"/>
</dbReference>
<accession>A0A2V3XXL1</accession>
<dbReference type="SUPFAM" id="SSF53448">
    <property type="entry name" value="Nucleotide-diphospho-sugar transferases"/>
    <property type="match status" value="1"/>
</dbReference>
<dbReference type="PANTHER" id="PTHR32385:SF15">
    <property type="entry name" value="INOSITOL PHOSPHOCERAMIDE MANNOSYLTRANSFERASE 1"/>
    <property type="match status" value="1"/>
</dbReference>
<dbReference type="Proteomes" id="UP000248057">
    <property type="component" value="Unassembled WGS sequence"/>
</dbReference>
<evidence type="ECO:0000256" key="1">
    <source>
        <dbReference type="ARBA" id="ARBA00022679"/>
    </source>
</evidence>
<organism evidence="2 3">
    <name type="scientific">Hungatella effluvii</name>
    <dbReference type="NCBI Taxonomy" id="1096246"/>
    <lineage>
        <taxon>Bacteria</taxon>
        <taxon>Bacillati</taxon>
        <taxon>Bacillota</taxon>
        <taxon>Clostridia</taxon>
        <taxon>Lachnospirales</taxon>
        <taxon>Lachnospiraceae</taxon>
        <taxon>Hungatella</taxon>
    </lineage>
</organism>
<keyword evidence="3" id="KW-1185">Reference proteome</keyword>
<gene>
    <name evidence="2" type="ORF">DFR60_13129</name>
</gene>
<comment type="caution">
    <text evidence="2">The sequence shown here is derived from an EMBL/GenBank/DDBJ whole genome shotgun (WGS) entry which is preliminary data.</text>
</comment>
<dbReference type="Pfam" id="PF04488">
    <property type="entry name" value="Gly_transf_sug"/>
    <property type="match status" value="1"/>
</dbReference>